<name>W8VVP0_9FLAO</name>
<keyword evidence="1" id="KW-0812">Transmembrane</keyword>
<dbReference type="KEGG" id="nmf:NMS_0033"/>
<keyword evidence="1" id="KW-1133">Transmembrane helix</keyword>
<evidence type="ECO:0000313" key="3">
    <source>
        <dbReference type="Proteomes" id="UP000031760"/>
    </source>
</evidence>
<dbReference type="EMBL" id="AP014548">
    <property type="protein sequence ID" value="BAO54042.1"/>
    <property type="molecule type" value="Genomic_DNA"/>
</dbReference>
<keyword evidence="1" id="KW-0472">Membrane</keyword>
<dbReference type="STRING" id="1454201.NMS_0033"/>
<sequence>MQRTINIRNLNSPKYRFLTAAGAILILAALMSWWMGGPDYVSYTAAALGVTSFTALSLEGFTSANSVSYGGESMTMKLLGNKTMGFLFSEIQEIHLQEQGLLIRVKEMEDIKLSRKRYTSESLEELTRILKDKKAKQ</sequence>
<dbReference type="AlphaFoldDB" id="W8VVP0"/>
<proteinExistence type="predicted"/>
<reference evidence="2 3" key="1">
    <citation type="journal article" date="2014" name="Proc. Natl. Acad. Sci. U.S.A.">
        <title>Functional characterization of flavobacteria rhodopsins reveals a unique class of light-driven chloride pump in bacteria.</title>
        <authorList>
            <person name="Yoshizawa S."/>
            <person name="Kumagai Y."/>
            <person name="Kim H."/>
            <person name="Ogura Y."/>
            <person name="Hayashi T."/>
            <person name="Iwasaki W."/>
            <person name="DeLong E.F."/>
            <person name="Kogure K."/>
        </authorList>
    </citation>
    <scope>NUCLEOTIDE SEQUENCE [LARGE SCALE GENOMIC DNA]</scope>
    <source>
        <strain evidence="2 3">S1-08</strain>
    </source>
</reference>
<feature type="transmembrane region" description="Helical" evidence="1">
    <location>
        <begin position="40"/>
        <end position="58"/>
    </location>
</feature>
<gene>
    <name evidence="2" type="ORF">NMS_0033</name>
</gene>
<feature type="transmembrane region" description="Helical" evidence="1">
    <location>
        <begin position="15"/>
        <end position="34"/>
    </location>
</feature>
<dbReference type="HOGENOM" id="CLU_154552_0_0_10"/>
<evidence type="ECO:0000313" key="2">
    <source>
        <dbReference type="EMBL" id="BAO54042.1"/>
    </source>
</evidence>
<protein>
    <submittedName>
        <fullName evidence="2">Uncharacterized protein</fullName>
    </submittedName>
</protein>
<evidence type="ECO:0000256" key="1">
    <source>
        <dbReference type="SAM" id="Phobius"/>
    </source>
</evidence>
<organism evidence="2 3">
    <name type="scientific">Nonlabens marinus S1-08</name>
    <dbReference type="NCBI Taxonomy" id="1454201"/>
    <lineage>
        <taxon>Bacteria</taxon>
        <taxon>Pseudomonadati</taxon>
        <taxon>Bacteroidota</taxon>
        <taxon>Flavobacteriia</taxon>
        <taxon>Flavobacteriales</taxon>
        <taxon>Flavobacteriaceae</taxon>
        <taxon>Nonlabens</taxon>
    </lineage>
</organism>
<dbReference type="Proteomes" id="UP000031760">
    <property type="component" value="Chromosome"/>
</dbReference>
<accession>W8VVP0</accession>
<keyword evidence="3" id="KW-1185">Reference proteome</keyword>